<dbReference type="InterPro" id="IPR034505">
    <property type="entry name" value="Coproporphyrinogen-III_oxidase"/>
</dbReference>
<keyword evidence="5 9" id="KW-0479">Metal-binding</keyword>
<comment type="similarity">
    <text evidence="1">Belongs to the anaerobic coproporphyrinogen-III oxidase family. HemW subfamily.</text>
</comment>
<dbReference type="SFLD" id="SFLDG01082">
    <property type="entry name" value="B12-binding_domain_containing"/>
    <property type="match status" value="1"/>
</dbReference>
<gene>
    <name evidence="11" type="ORF">DXB31_08140</name>
</gene>
<dbReference type="NCBIfam" id="TIGR00539">
    <property type="entry name" value="hemN_rel"/>
    <property type="match status" value="1"/>
</dbReference>
<dbReference type="EMBL" id="QSVF01000019">
    <property type="protein sequence ID" value="RGO08749.1"/>
    <property type="molecule type" value="Genomic_DNA"/>
</dbReference>
<evidence type="ECO:0000256" key="2">
    <source>
        <dbReference type="ARBA" id="ARBA00017228"/>
    </source>
</evidence>
<organism evidence="11 12">
    <name type="scientific">Thomasclavelia spiroformis</name>
    <dbReference type="NCBI Taxonomy" id="29348"/>
    <lineage>
        <taxon>Bacteria</taxon>
        <taxon>Bacillati</taxon>
        <taxon>Bacillota</taxon>
        <taxon>Erysipelotrichia</taxon>
        <taxon>Erysipelotrichales</taxon>
        <taxon>Coprobacillaceae</taxon>
        <taxon>Thomasclavelia</taxon>
    </lineage>
</organism>
<reference evidence="11 12" key="1">
    <citation type="submission" date="2018-08" db="EMBL/GenBank/DDBJ databases">
        <title>A genome reference for cultivated species of the human gut microbiota.</title>
        <authorList>
            <person name="Zou Y."/>
            <person name="Xue W."/>
            <person name="Luo G."/>
        </authorList>
    </citation>
    <scope>NUCLEOTIDE SEQUENCE [LARGE SCALE GENOMIC DNA]</scope>
    <source>
        <strain evidence="11 12">OM02-6</strain>
    </source>
</reference>
<dbReference type="Gene3D" id="3.20.20.70">
    <property type="entry name" value="Aldolase class I"/>
    <property type="match status" value="1"/>
</dbReference>
<keyword evidence="8 9" id="KW-0143">Chaperone</keyword>
<dbReference type="PANTHER" id="PTHR13932:SF5">
    <property type="entry name" value="RADICAL S-ADENOSYL METHIONINE DOMAIN-CONTAINING PROTEIN 1, MITOCHONDRIAL"/>
    <property type="match status" value="1"/>
</dbReference>
<evidence type="ECO:0000256" key="7">
    <source>
        <dbReference type="ARBA" id="ARBA00023014"/>
    </source>
</evidence>
<evidence type="ECO:0000313" key="12">
    <source>
        <dbReference type="Proteomes" id="UP000261087"/>
    </source>
</evidence>
<dbReference type="GO" id="GO:0046872">
    <property type="term" value="F:metal ion binding"/>
    <property type="evidence" value="ECO:0007669"/>
    <property type="project" value="UniProtKB-UniRule"/>
</dbReference>
<dbReference type="InterPro" id="IPR058240">
    <property type="entry name" value="rSAM_sf"/>
</dbReference>
<keyword evidence="6 9" id="KW-0408">Iron</keyword>
<dbReference type="InterPro" id="IPR004559">
    <property type="entry name" value="HemW-like"/>
</dbReference>
<keyword evidence="9" id="KW-0963">Cytoplasm</keyword>
<evidence type="ECO:0000256" key="3">
    <source>
        <dbReference type="ARBA" id="ARBA00022617"/>
    </source>
</evidence>
<dbReference type="GO" id="GO:0004109">
    <property type="term" value="F:coproporphyrinogen oxidase activity"/>
    <property type="evidence" value="ECO:0007669"/>
    <property type="project" value="InterPro"/>
</dbReference>
<comment type="caution">
    <text evidence="11">The sequence shown here is derived from an EMBL/GenBank/DDBJ whole genome shotgun (WGS) entry which is preliminary data.</text>
</comment>
<keyword evidence="3 9" id="KW-0349">Heme</keyword>
<dbReference type="InterPro" id="IPR006638">
    <property type="entry name" value="Elp3/MiaA/NifB-like_rSAM"/>
</dbReference>
<dbReference type="Pfam" id="PF06969">
    <property type="entry name" value="HemN_C"/>
    <property type="match status" value="1"/>
</dbReference>
<feature type="domain" description="Radical SAM core" evidence="10">
    <location>
        <begin position="8"/>
        <end position="235"/>
    </location>
</feature>
<dbReference type="GO" id="GO:0051539">
    <property type="term" value="F:4 iron, 4 sulfur cluster binding"/>
    <property type="evidence" value="ECO:0007669"/>
    <property type="project" value="UniProtKB-UniRule"/>
</dbReference>
<comment type="function">
    <text evidence="9">Probably acts as a heme chaperone, transferring heme to an unknown acceptor. Binds one molecule of heme per monomer, possibly covalently. Binds 1 [4Fe-4S] cluster. The cluster is coordinated with 3 cysteines and an exchangeable S-adenosyl-L-methionine.</text>
</comment>
<evidence type="ECO:0000313" key="11">
    <source>
        <dbReference type="EMBL" id="RGO08749.1"/>
    </source>
</evidence>
<dbReference type="PROSITE" id="PS51918">
    <property type="entry name" value="RADICAL_SAM"/>
    <property type="match status" value="1"/>
</dbReference>
<name>A0A3E5FP77_9FIRM</name>
<keyword evidence="4 9" id="KW-0949">S-adenosyl-L-methionine</keyword>
<dbReference type="Pfam" id="PF04055">
    <property type="entry name" value="Radical_SAM"/>
    <property type="match status" value="1"/>
</dbReference>
<dbReference type="InterPro" id="IPR010723">
    <property type="entry name" value="HemN_C"/>
</dbReference>
<evidence type="ECO:0000259" key="10">
    <source>
        <dbReference type="PROSITE" id="PS51918"/>
    </source>
</evidence>
<evidence type="ECO:0000256" key="1">
    <source>
        <dbReference type="ARBA" id="ARBA00006100"/>
    </source>
</evidence>
<dbReference type="SFLD" id="SFLDS00029">
    <property type="entry name" value="Radical_SAM"/>
    <property type="match status" value="1"/>
</dbReference>
<dbReference type="PANTHER" id="PTHR13932">
    <property type="entry name" value="COPROPORPHYRINIGEN III OXIDASE"/>
    <property type="match status" value="1"/>
</dbReference>
<evidence type="ECO:0000256" key="8">
    <source>
        <dbReference type="ARBA" id="ARBA00023186"/>
    </source>
</evidence>
<comment type="subcellular location">
    <subcellularLocation>
        <location evidence="9">Cytoplasm</location>
    </subcellularLocation>
</comment>
<protein>
    <recommendedName>
        <fullName evidence="2 9">Heme chaperone HemW</fullName>
    </recommendedName>
</protein>
<dbReference type="CDD" id="cd01335">
    <property type="entry name" value="Radical_SAM"/>
    <property type="match status" value="1"/>
</dbReference>
<keyword evidence="9" id="KW-0004">4Fe-4S</keyword>
<dbReference type="SMART" id="SM00729">
    <property type="entry name" value="Elp3"/>
    <property type="match status" value="1"/>
</dbReference>
<sequence length="373" mass="43764">MVWLKNLVLKMKTSSLYIHIPFCLHICAYCDFCKVFYNKELVDDYLEVLKKELNDLNLNIPLKTIYIGGGTPTSLNDEQLKSLMDMIRPYINNDCEVTIETNPETLDYYKLDILKKGGVTRLSIGVETFNDNILKKINRKHTSDMVKRIIRYGQQLEFDNISIDLMYGLPDQTLQDIKNDLNIIESLNIQHVSYYSLILEDHTVLKNQNYQSLDEDSEALINQIIDKKLESLGFMKYEISNYSKKGFESLHNLTYWQYDNYYGIGLGASSKIDNCIIEHSRNLNAYLNYRDITSKIECSKEEIMFNHLMMSLRLVKGLDLKEFKERYNKDIYDVYQVALDKHLKLKTLVIEDGYLRCNKESIKLLNMILLDFM</sequence>
<proteinExistence type="inferred from homology"/>
<evidence type="ECO:0000256" key="6">
    <source>
        <dbReference type="ARBA" id="ARBA00023004"/>
    </source>
</evidence>
<evidence type="ECO:0000256" key="4">
    <source>
        <dbReference type="ARBA" id="ARBA00022691"/>
    </source>
</evidence>
<evidence type="ECO:0000256" key="5">
    <source>
        <dbReference type="ARBA" id="ARBA00022723"/>
    </source>
</evidence>
<dbReference type="AlphaFoldDB" id="A0A3E5FP77"/>
<dbReference type="InterPro" id="IPR013785">
    <property type="entry name" value="Aldolase_TIM"/>
</dbReference>
<dbReference type="GO" id="GO:0005737">
    <property type="term" value="C:cytoplasm"/>
    <property type="evidence" value="ECO:0007669"/>
    <property type="project" value="UniProtKB-SubCell"/>
</dbReference>
<dbReference type="GO" id="GO:0006779">
    <property type="term" value="P:porphyrin-containing compound biosynthetic process"/>
    <property type="evidence" value="ECO:0007669"/>
    <property type="project" value="InterPro"/>
</dbReference>
<dbReference type="SFLD" id="SFLDF00562">
    <property type="entry name" value="HemN-like__clustered_with_heat"/>
    <property type="match status" value="1"/>
</dbReference>
<dbReference type="SFLD" id="SFLDG01065">
    <property type="entry name" value="anaerobic_coproporphyrinogen-I"/>
    <property type="match status" value="1"/>
</dbReference>
<accession>A0A3E5FP77</accession>
<dbReference type="Proteomes" id="UP000261087">
    <property type="component" value="Unassembled WGS sequence"/>
</dbReference>
<dbReference type="SUPFAM" id="SSF102114">
    <property type="entry name" value="Radical SAM enzymes"/>
    <property type="match status" value="1"/>
</dbReference>
<dbReference type="InterPro" id="IPR007197">
    <property type="entry name" value="rSAM"/>
</dbReference>
<dbReference type="SFLD" id="SFLDF00288">
    <property type="entry name" value="HemN-like__clustered_with_nucl"/>
    <property type="match status" value="1"/>
</dbReference>
<keyword evidence="7 9" id="KW-0411">Iron-sulfur</keyword>
<evidence type="ECO:0000256" key="9">
    <source>
        <dbReference type="RuleBase" id="RU364116"/>
    </source>
</evidence>